<keyword evidence="1" id="KW-0812">Transmembrane</keyword>
<evidence type="ECO:0000313" key="2">
    <source>
        <dbReference type="EMBL" id="KLO04149.1"/>
    </source>
</evidence>
<keyword evidence="1" id="KW-1133">Transmembrane helix</keyword>
<dbReference type="STRING" id="27342.A0A0H2QXQ6"/>
<keyword evidence="3" id="KW-1185">Reference proteome</keyword>
<protein>
    <submittedName>
        <fullName evidence="2">Uncharacterized protein</fullName>
    </submittedName>
</protein>
<name>A0A0H2QXQ6_9AGAM</name>
<evidence type="ECO:0000256" key="1">
    <source>
        <dbReference type="SAM" id="Phobius"/>
    </source>
</evidence>
<dbReference type="EMBL" id="KQ086676">
    <property type="protein sequence ID" value="KLO04149.1"/>
    <property type="molecule type" value="Genomic_DNA"/>
</dbReference>
<feature type="non-terminal residue" evidence="2">
    <location>
        <position position="1"/>
    </location>
</feature>
<feature type="non-terminal residue" evidence="2">
    <location>
        <position position="165"/>
    </location>
</feature>
<dbReference type="OrthoDB" id="2774821at2759"/>
<evidence type="ECO:0000313" key="3">
    <source>
        <dbReference type="Proteomes" id="UP000053477"/>
    </source>
</evidence>
<feature type="transmembrane region" description="Helical" evidence="1">
    <location>
        <begin position="79"/>
        <end position="103"/>
    </location>
</feature>
<accession>A0A0H2QXQ6</accession>
<proteinExistence type="predicted"/>
<dbReference type="AlphaFoldDB" id="A0A0H2QXQ6"/>
<sequence length="165" mass="18978">NPAAGASSIASIFPQVHPDILSLVLRHELRAEDLYKLDFRFRAEQESDLPLTVRNGLLRYAGTEVGTRYKTPDSIIHPFLNYITIISSLVIPAGNGLVVIAALNEYLHQLLRHSWEYEWPAVVAYHMAFWAYRCHEMRAGDYSRWAIVDQHLHSVHLLNHIKRSH</sequence>
<keyword evidence="1" id="KW-0472">Membrane</keyword>
<reference evidence="2 3" key="1">
    <citation type="submission" date="2015-04" db="EMBL/GenBank/DDBJ databases">
        <title>Complete genome sequence of Schizopora paradoxa KUC8140, a cosmopolitan wood degrader in East Asia.</title>
        <authorList>
            <consortium name="DOE Joint Genome Institute"/>
            <person name="Min B."/>
            <person name="Park H."/>
            <person name="Jang Y."/>
            <person name="Kim J.-J."/>
            <person name="Kim K.H."/>
            <person name="Pangilinan J."/>
            <person name="Lipzen A."/>
            <person name="Riley R."/>
            <person name="Grigoriev I.V."/>
            <person name="Spatafora J.W."/>
            <person name="Choi I.-G."/>
        </authorList>
    </citation>
    <scope>NUCLEOTIDE SEQUENCE [LARGE SCALE GENOMIC DNA]</scope>
    <source>
        <strain evidence="2 3">KUC8140</strain>
    </source>
</reference>
<dbReference type="InParanoid" id="A0A0H2QXQ6"/>
<organism evidence="2 3">
    <name type="scientific">Schizopora paradoxa</name>
    <dbReference type="NCBI Taxonomy" id="27342"/>
    <lineage>
        <taxon>Eukaryota</taxon>
        <taxon>Fungi</taxon>
        <taxon>Dikarya</taxon>
        <taxon>Basidiomycota</taxon>
        <taxon>Agaricomycotina</taxon>
        <taxon>Agaricomycetes</taxon>
        <taxon>Hymenochaetales</taxon>
        <taxon>Schizoporaceae</taxon>
        <taxon>Schizopora</taxon>
    </lineage>
</organism>
<gene>
    <name evidence="2" type="ORF">SCHPADRAFT_795959</name>
</gene>
<dbReference type="Proteomes" id="UP000053477">
    <property type="component" value="Unassembled WGS sequence"/>
</dbReference>